<name>A0AB33IWZ9_9BACT</name>
<organism evidence="1">
    <name type="scientific">Prevotella sp. GTC17253</name>
    <dbReference type="NCBI Taxonomy" id="3236793"/>
    <lineage>
        <taxon>Bacteria</taxon>
        <taxon>Pseudomonadati</taxon>
        <taxon>Bacteroidota</taxon>
        <taxon>Bacteroidia</taxon>
        <taxon>Bacteroidales</taxon>
        <taxon>Prevotellaceae</taxon>
        <taxon>Prevotella</taxon>
    </lineage>
</organism>
<accession>A0AB33IWZ9</accession>
<protein>
    <recommendedName>
        <fullName evidence="2">Tyrosine protein kinase</fullName>
    </recommendedName>
</protein>
<dbReference type="Pfam" id="PF06293">
    <property type="entry name" value="Kdo"/>
    <property type="match status" value="1"/>
</dbReference>
<evidence type="ECO:0008006" key="2">
    <source>
        <dbReference type="Google" id="ProtNLM"/>
    </source>
</evidence>
<reference evidence="1" key="1">
    <citation type="submission" date="2024-07" db="EMBL/GenBank/DDBJ databases">
        <title>Complete genome sequence of Prevotella sp. YM-2024 GTC17253.</title>
        <authorList>
            <person name="Hayashi M."/>
            <person name="Muto Y."/>
            <person name="Tanaka K."/>
            <person name="Niwa H."/>
        </authorList>
    </citation>
    <scope>NUCLEOTIDE SEQUENCE</scope>
    <source>
        <strain evidence="1">GTC17253</strain>
    </source>
</reference>
<dbReference type="AlphaFoldDB" id="A0AB33IWZ9"/>
<dbReference type="SUPFAM" id="SSF56112">
    <property type="entry name" value="Protein kinase-like (PK-like)"/>
    <property type="match status" value="1"/>
</dbReference>
<gene>
    <name evidence="1" type="ORF">GTC17253_21270</name>
</gene>
<dbReference type="EMBL" id="AP035785">
    <property type="protein sequence ID" value="BFO72161.1"/>
    <property type="molecule type" value="Genomic_DNA"/>
</dbReference>
<dbReference type="Gene3D" id="1.10.510.10">
    <property type="entry name" value="Transferase(Phosphotransferase) domain 1"/>
    <property type="match status" value="1"/>
</dbReference>
<sequence>MILLNPTYEYLRPVIESIPSRFETEGTTIYHLRNEIKVMETPDGKKLNVKRYHVPKGLNLLIYSWGLRKPKGLRAFEYPAILLQNGINTPTPIAYIEERSARFIRYTYFISEQCDYPYTLYDMGNASPEQYKPMAKALAHLAATMHSKNILHLDFTPGNILWKRDADGYKFSLVDTNRMYFGPVSIDKGINNLKRMWGPKEFFILLMQHYAEERGANPQQVIAKALELRHKFWTHYQRKHDIPFKLEL</sequence>
<evidence type="ECO:0000313" key="1">
    <source>
        <dbReference type="EMBL" id="BFO72161.1"/>
    </source>
</evidence>
<proteinExistence type="predicted"/>
<dbReference type="InterPro" id="IPR011009">
    <property type="entry name" value="Kinase-like_dom_sf"/>
</dbReference>